<sequence>MSAKIRRWAGYGAGGALIITGLAGLLVDAARTHPFGWALWFGGLIVAHDALVVPVVLAVGAAFAVLREPFRSPARAGLVVAAVVCLVALPMVLGIGRRADNPSLLPLDYGRNLIAVLTVIALAAASAMAVSHLRTRPEARTRVLLGAAAGLTGGLLVSSLMAVQGMLDATGWALSLVNAVIMGAVLGAVAGRRARDLATAFSCGVLVGLLDWASWQLTLRPLLDGAVPTWSIGFAGRYFRDLVGDVLLGGIAGVLLYAGLTARQAAAARSAPAVSAAPAAPPRIVIIGGGFGGVSTARRLDRHAARGLRAEVTLISDTNALLFTPMLAGVASSSLEPRHVSAPVRAALSHTAFLHGHVDAIDTARRVVHVATGEQGMAAVPYDLLVLAVGSVPHYFDLPGLAEHAFALKTIGDATRLRNHVLGMLERADLETGSIRAELLTFVVAGGGFAGTELIAELFDLVHGVLHQYPNVRDVEPRFVLVHAGERILPELSAELGEYALERLRRRGIEFRLKTVVAESRPGAVRLGDGETIPTRTLAWTAGNHPHPLAAALPAEHGRGGSVVVDSFLRVAGVEGVWAVGDCALIPGADGRPYPPTAQHALREGRTVADNIAALLTGRSLTEFRFRGIGVLVALGHRTAVAEIRGHRLSGLFAWLLWRAVYLAKLPGGERKARVLADWLIELAFPRDIALTPSPSRPAPEPRPSTPGAPMSNGTTASSARGARHE</sequence>
<evidence type="ECO:0000313" key="14">
    <source>
        <dbReference type="Proteomes" id="UP000644610"/>
    </source>
</evidence>
<reference evidence="13" key="1">
    <citation type="submission" date="2021-01" db="EMBL/GenBank/DDBJ databases">
        <title>Whole genome shotgun sequence of Planotetraspora silvatica NBRC 100141.</title>
        <authorList>
            <person name="Komaki H."/>
            <person name="Tamura T."/>
        </authorList>
    </citation>
    <scope>NUCLEOTIDE SEQUENCE</scope>
    <source>
        <strain evidence="13">NBRC 100141</strain>
    </source>
</reference>
<feature type="transmembrane region" description="Helical" evidence="10">
    <location>
        <begin position="169"/>
        <end position="190"/>
    </location>
</feature>
<feature type="transmembrane region" description="Helical" evidence="10">
    <location>
        <begin position="39"/>
        <end position="66"/>
    </location>
</feature>
<evidence type="ECO:0000313" key="13">
    <source>
        <dbReference type="EMBL" id="GII50614.1"/>
    </source>
</evidence>
<keyword evidence="10" id="KW-0812">Transmembrane</keyword>
<dbReference type="PANTHER" id="PTHR43706:SF47">
    <property type="entry name" value="EXTERNAL NADH-UBIQUINONE OXIDOREDUCTASE 1, MITOCHONDRIAL-RELATED"/>
    <property type="match status" value="1"/>
</dbReference>
<dbReference type="Pfam" id="PF22366">
    <property type="entry name" value="NDH2_C"/>
    <property type="match status" value="1"/>
</dbReference>
<comment type="caution">
    <text evidence="13">The sequence shown here is derived from an EMBL/GenBank/DDBJ whole genome shotgun (WGS) entry which is preliminary data.</text>
</comment>
<feature type="transmembrane region" description="Helical" evidence="10">
    <location>
        <begin position="143"/>
        <end position="163"/>
    </location>
</feature>
<dbReference type="InterPro" id="IPR036188">
    <property type="entry name" value="FAD/NAD-bd_sf"/>
</dbReference>
<feature type="region of interest" description="Disordered" evidence="9">
    <location>
        <begin position="690"/>
        <end position="726"/>
    </location>
</feature>
<dbReference type="PANTHER" id="PTHR43706">
    <property type="entry name" value="NADH DEHYDROGENASE"/>
    <property type="match status" value="1"/>
</dbReference>
<feature type="domain" description="FAD/NAD(P)-binding" evidence="11">
    <location>
        <begin position="283"/>
        <end position="605"/>
    </location>
</feature>
<dbReference type="EC" id="1.6.5.9" evidence="2"/>
<evidence type="ECO:0000256" key="4">
    <source>
        <dbReference type="ARBA" id="ARBA00022827"/>
    </source>
</evidence>
<dbReference type="AlphaFoldDB" id="A0A8J3XRS3"/>
<feature type="transmembrane region" description="Helical" evidence="10">
    <location>
        <begin position="109"/>
        <end position="131"/>
    </location>
</feature>
<keyword evidence="7" id="KW-0520">NAD</keyword>
<keyword evidence="6" id="KW-0560">Oxidoreductase</keyword>
<evidence type="ECO:0000256" key="1">
    <source>
        <dbReference type="ARBA" id="ARBA00005272"/>
    </source>
</evidence>
<keyword evidence="10" id="KW-0472">Membrane</keyword>
<feature type="compositionally biased region" description="Pro residues" evidence="9">
    <location>
        <begin position="695"/>
        <end position="707"/>
    </location>
</feature>
<dbReference type="PRINTS" id="PR00368">
    <property type="entry name" value="FADPNR"/>
</dbReference>
<feature type="transmembrane region" description="Helical" evidence="10">
    <location>
        <begin position="238"/>
        <end position="260"/>
    </location>
</feature>
<accession>A0A8J3XRS3</accession>
<evidence type="ECO:0000259" key="11">
    <source>
        <dbReference type="Pfam" id="PF07992"/>
    </source>
</evidence>
<dbReference type="Gene3D" id="3.50.50.100">
    <property type="match status" value="1"/>
</dbReference>
<evidence type="ECO:0000256" key="3">
    <source>
        <dbReference type="ARBA" id="ARBA00022630"/>
    </source>
</evidence>
<gene>
    <name evidence="13" type="ORF">Psi02_70380</name>
</gene>
<feature type="domain" description="External alternative NADH-ubiquinone oxidoreductase-like C-terminal" evidence="12">
    <location>
        <begin position="630"/>
        <end position="688"/>
    </location>
</feature>
<protein>
    <recommendedName>
        <fullName evidence="2">NADH:ubiquinone reductase (non-electrogenic)</fullName>
        <ecNumber evidence="2">1.6.5.9</ecNumber>
    </recommendedName>
</protein>
<feature type="transmembrane region" description="Helical" evidence="10">
    <location>
        <begin position="78"/>
        <end position="97"/>
    </location>
</feature>
<dbReference type="GO" id="GO:0050136">
    <property type="term" value="F:NADH dehydrogenase (quinone) (non-electrogenic) activity"/>
    <property type="evidence" value="ECO:0007669"/>
    <property type="project" value="UniProtKB-EC"/>
</dbReference>
<evidence type="ECO:0000256" key="9">
    <source>
        <dbReference type="SAM" id="MobiDB-lite"/>
    </source>
</evidence>
<keyword evidence="5" id="KW-0809">Transit peptide</keyword>
<keyword evidence="14" id="KW-1185">Reference proteome</keyword>
<keyword evidence="10" id="KW-1133">Transmembrane helix</keyword>
<dbReference type="InterPro" id="IPR023753">
    <property type="entry name" value="FAD/NAD-binding_dom"/>
</dbReference>
<dbReference type="RefSeq" id="WP_203980107.1">
    <property type="nucleotide sequence ID" value="NZ_BAAAKY010000017.1"/>
</dbReference>
<evidence type="ECO:0000256" key="5">
    <source>
        <dbReference type="ARBA" id="ARBA00022946"/>
    </source>
</evidence>
<evidence type="ECO:0000259" key="12">
    <source>
        <dbReference type="Pfam" id="PF22366"/>
    </source>
</evidence>
<evidence type="ECO:0000256" key="6">
    <source>
        <dbReference type="ARBA" id="ARBA00023002"/>
    </source>
</evidence>
<dbReference type="Proteomes" id="UP000644610">
    <property type="component" value="Unassembled WGS sequence"/>
</dbReference>
<comment type="similarity">
    <text evidence="1">Belongs to the NADH dehydrogenase family.</text>
</comment>
<dbReference type="EMBL" id="BOOQ01000054">
    <property type="protein sequence ID" value="GII50614.1"/>
    <property type="molecule type" value="Genomic_DNA"/>
</dbReference>
<keyword evidence="3" id="KW-0285">Flavoprotein</keyword>
<dbReference type="PRINTS" id="PR00411">
    <property type="entry name" value="PNDRDTASEI"/>
</dbReference>
<proteinExistence type="inferred from homology"/>
<name>A0A8J3XRS3_9ACTN</name>
<evidence type="ECO:0000256" key="8">
    <source>
        <dbReference type="ARBA" id="ARBA00047599"/>
    </source>
</evidence>
<dbReference type="Pfam" id="PF07992">
    <property type="entry name" value="Pyr_redox_2"/>
    <property type="match status" value="1"/>
</dbReference>
<evidence type="ECO:0000256" key="7">
    <source>
        <dbReference type="ARBA" id="ARBA00023027"/>
    </source>
</evidence>
<dbReference type="SUPFAM" id="SSF51905">
    <property type="entry name" value="FAD/NAD(P)-binding domain"/>
    <property type="match status" value="2"/>
</dbReference>
<evidence type="ECO:0000256" key="2">
    <source>
        <dbReference type="ARBA" id="ARBA00012637"/>
    </source>
</evidence>
<dbReference type="InterPro" id="IPR045024">
    <property type="entry name" value="NDH-2"/>
</dbReference>
<keyword evidence="4" id="KW-0274">FAD</keyword>
<evidence type="ECO:0000256" key="10">
    <source>
        <dbReference type="SAM" id="Phobius"/>
    </source>
</evidence>
<dbReference type="InterPro" id="IPR054585">
    <property type="entry name" value="NDH2-like_C"/>
</dbReference>
<comment type="catalytic activity">
    <reaction evidence="8">
        <text>a quinone + NADH + H(+) = a quinol + NAD(+)</text>
        <dbReference type="Rhea" id="RHEA:46160"/>
        <dbReference type="ChEBI" id="CHEBI:15378"/>
        <dbReference type="ChEBI" id="CHEBI:24646"/>
        <dbReference type="ChEBI" id="CHEBI:57540"/>
        <dbReference type="ChEBI" id="CHEBI:57945"/>
        <dbReference type="ChEBI" id="CHEBI:132124"/>
        <dbReference type="EC" id="1.6.5.9"/>
    </reaction>
</comment>
<organism evidence="13 14">
    <name type="scientific">Planotetraspora silvatica</name>
    <dbReference type="NCBI Taxonomy" id="234614"/>
    <lineage>
        <taxon>Bacteria</taxon>
        <taxon>Bacillati</taxon>
        <taxon>Actinomycetota</taxon>
        <taxon>Actinomycetes</taxon>
        <taxon>Streptosporangiales</taxon>
        <taxon>Streptosporangiaceae</taxon>
        <taxon>Planotetraspora</taxon>
    </lineage>
</organism>